<evidence type="ECO:0008006" key="4">
    <source>
        <dbReference type="Google" id="ProtNLM"/>
    </source>
</evidence>
<gene>
    <name evidence="2" type="ORF">AUK18_01270</name>
</gene>
<proteinExistence type="predicted"/>
<dbReference type="InterPro" id="IPR035093">
    <property type="entry name" value="RelE/ParE_toxin_dom_sf"/>
</dbReference>
<name>A0A1J5AY04_9BACT</name>
<accession>A0A1J5AY04</accession>
<dbReference type="Proteomes" id="UP000183605">
    <property type="component" value="Unassembled WGS sequence"/>
</dbReference>
<evidence type="ECO:0000313" key="2">
    <source>
        <dbReference type="EMBL" id="OIP03747.1"/>
    </source>
</evidence>
<dbReference type="AlphaFoldDB" id="A0A1J5AY04"/>
<protein>
    <recommendedName>
        <fullName evidence="4">Plasmid stabilization protein</fullName>
    </recommendedName>
</protein>
<evidence type="ECO:0000313" key="3">
    <source>
        <dbReference type="Proteomes" id="UP000183605"/>
    </source>
</evidence>
<organism evidence="2 3">
    <name type="scientific">Candidatus Beckwithbacteria bacterium CG2_30_44_31</name>
    <dbReference type="NCBI Taxonomy" id="1805035"/>
    <lineage>
        <taxon>Bacteria</taxon>
        <taxon>Candidatus Beckwithiibacteriota</taxon>
    </lineage>
</organism>
<dbReference type="Pfam" id="PF05016">
    <property type="entry name" value="ParE_toxin"/>
    <property type="match status" value="1"/>
</dbReference>
<dbReference type="SUPFAM" id="SSF143011">
    <property type="entry name" value="RelE-like"/>
    <property type="match status" value="1"/>
</dbReference>
<keyword evidence="1" id="KW-1277">Toxin-antitoxin system</keyword>
<comment type="caution">
    <text evidence="2">The sequence shown here is derived from an EMBL/GenBank/DDBJ whole genome shotgun (WGS) entry which is preliminary data.</text>
</comment>
<evidence type="ECO:0000256" key="1">
    <source>
        <dbReference type="ARBA" id="ARBA00022649"/>
    </source>
</evidence>
<dbReference type="EMBL" id="MNXQ01000025">
    <property type="protein sequence ID" value="OIP03747.1"/>
    <property type="molecule type" value="Genomic_DNA"/>
</dbReference>
<sequence length="87" mass="10345">MKVIISERAEKEFKKLPKFVQIAIAGKIRLIEADQPVVAKKLQSYKNIFRFRVGQYRAVYQQTKTNAFIFLIRHRKDVYRAMKEILS</sequence>
<dbReference type="Gene3D" id="3.30.2310.20">
    <property type="entry name" value="RelE-like"/>
    <property type="match status" value="1"/>
</dbReference>
<dbReference type="InterPro" id="IPR007712">
    <property type="entry name" value="RelE/ParE_toxin"/>
</dbReference>
<reference evidence="2 3" key="1">
    <citation type="journal article" date="2016" name="Environ. Microbiol.">
        <title>Genomic resolution of a cold subsurface aquifer community provides metabolic insights for novel microbes adapted to high CO concentrations.</title>
        <authorList>
            <person name="Probst A.J."/>
            <person name="Castelle C.J."/>
            <person name="Singh A."/>
            <person name="Brown C.T."/>
            <person name="Anantharaman K."/>
            <person name="Sharon I."/>
            <person name="Hug L.A."/>
            <person name="Burstein D."/>
            <person name="Emerson J.B."/>
            <person name="Thomas B.C."/>
            <person name="Banfield J.F."/>
        </authorList>
    </citation>
    <scope>NUCLEOTIDE SEQUENCE [LARGE SCALE GENOMIC DNA]</scope>
    <source>
        <strain evidence="2">CG2_30_44_31</strain>
    </source>
</reference>